<dbReference type="NCBIfam" id="NF001924">
    <property type="entry name" value="PRK00702.1"/>
    <property type="match status" value="1"/>
</dbReference>
<dbReference type="SUPFAM" id="SSF75445">
    <property type="entry name" value="D-ribose-5-phosphate isomerase (RpiA), lid domain"/>
    <property type="match status" value="1"/>
</dbReference>
<keyword evidence="1 3" id="KW-0413">Isomerase</keyword>
<dbReference type="EMBL" id="SHBE01000004">
    <property type="protein sequence ID" value="RZO26452.1"/>
    <property type="molecule type" value="Genomic_DNA"/>
</dbReference>
<dbReference type="Gene3D" id="3.30.70.260">
    <property type="match status" value="1"/>
</dbReference>
<reference evidence="3 4" key="1">
    <citation type="submission" date="2019-02" db="EMBL/GenBank/DDBJ databases">
        <title>Prokaryotic population dynamics and viral predation in marine succession experiment using metagenomics: the confinement effect.</title>
        <authorList>
            <person name="Haro-Moreno J.M."/>
            <person name="Rodriguez-Valera F."/>
            <person name="Lopez-Perez M."/>
        </authorList>
    </citation>
    <scope>NUCLEOTIDE SEQUENCE [LARGE SCALE GENOMIC DNA]</scope>
    <source>
        <strain evidence="3">MED-G159</strain>
    </source>
</reference>
<evidence type="ECO:0000313" key="4">
    <source>
        <dbReference type="Proteomes" id="UP000315825"/>
    </source>
</evidence>
<dbReference type="Pfam" id="PF06026">
    <property type="entry name" value="Rib_5-P_isom_A"/>
    <property type="match status" value="1"/>
</dbReference>
<dbReference type="AlphaFoldDB" id="A0A520MYZ0"/>
<dbReference type="GO" id="GO:0004751">
    <property type="term" value="F:ribose-5-phosphate isomerase activity"/>
    <property type="evidence" value="ECO:0007669"/>
    <property type="project" value="UniProtKB-UniRule"/>
</dbReference>
<accession>A0A520MYZ0</accession>
<dbReference type="PANTHER" id="PTHR11934:SF0">
    <property type="entry name" value="RIBOSE-5-PHOSPHATE ISOMERASE"/>
    <property type="match status" value="1"/>
</dbReference>
<dbReference type="InterPro" id="IPR037171">
    <property type="entry name" value="NagB/RpiA_transferase-like"/>
</dbReference>
<dbReference type="GO" id="GO:0009052">
    <property type="term" value="P:pentose-phosphate shunt, non-oxidative branch"/>
    <property type="evidence" value="ECO:0007669"/>
    <property type="project" value="InterPro"/>
</dbReference>
<dbReference type="InterPro" id="IPR004788">
    <property type="entry name" value="Ribose5P_isomerase_type_A"/>
</dbReference>
<sequence length="228" mass="24568">MNNKYNSALGAYEKILKMDFQNASIGIGTGSTTDIFTKNFLNRLSGSFNKIYSTSKTTSALIEEIGLTVSNEIPDSRNIDVYVDGADEVDGVLNLIKGGGGAHAREKMVADASKYFICIVDSSKSVKTLGAFGVPVEIMSFGYKNTINKLSKFSDKISIRDAKSQNGNIIADLKNMVIENPLSVETAIKSITGVIEVGIFAKNKPDLLIIGDEKSYESIDASISLTID</sequence>
<organism evidence="3 4">
    <name type="scientific">SAR86 cluster bacterium</name>
    <dbReference type="NCBI Taxonomy" id="2030880"/>
    <lineage>
        <taxon>Bacteria</taxon>
        <taxon>Pseudomonadati</taxon>
        <taxon>Pseudomonadota</taxon>
        <taxon>Gammaproteobacteria</taxon>
        <taxon>SAR86 cluster</taxon>
    </lineage>
</organism>
<evidence type="ECO:0000256" key="2">
    <source>
        <dbReference type="NCBIfam" id="TIGR00021"/>
    </source>
</evidence>
<dbReference type="GO" id="GO:0006014">
    <property type="term" value="P:D-ribose metabolic process"/>
    <property type="evidence" value="ECO:0007669"/>
    <property type="project" value="TreeGrafter"/>
</dbReference>
<comment type="caution">
    <text evidence="3">The sequence shown here is derived from an EMBL/GenBank/DDBJ whole genome shotgun (WGS) entry which is preliminary data.</text>
</comment>
<evidence type="ECO:0000256" key="1">
    <source>
        <dbReference type="ARBA" id="ARBA00023235"/>
    </source>
</evidence>
<dbReference type="CDD" id="cd01398">
    <property type="entry name" value="RPI_A"/>
    <property type="match status" value="1"/>
</dbReference>
<gene>
    <name evidence="3" type="primary">rpiA</name>
    <name evidence="3" type="ORF">EVA92_02845</name>
</gene>
<dbReference type="GO" id="GO:0005829">
    <property type="term" value="C:cytosol"/>
    <property type="evidence" value="ECO:0007669"/>
    <property type="project" value="TreeGrafter"/>
</dbReference>
<dbReference type="Gene3D" id="3.40.50.1360">
    <property type="match status" value="1"/>
</dbReference>
<protein>
    <recommendedName>
        <fullName evidence="2">Ribose 5-phosphate isomerase A</fullName>
        <ecNumber evidence="2">5.3.1.6</ecNumber>
    </recommendedName>
</protein>
<dbReference type="NCBIfam" id="TIGR00021">
    <property type="entry name" value="rpiA"/>
    <property type="match status" value="1"/>
</dbReference>
<dbReference type="Proteomes" id="UP000315825">
    <property type="component" value="Unassembled WGS sequence"/>
</dbReference>
<proteinExistence type="predicted"/>
<evidence type="ECO:0000313" key="3">
    <source>
        <dbReference type="EMBL" id="RZO26452.1"/>
    </source>
</evidence>
<dbReference type="PANTHER" id="PTHR11934">
    <property type="entry name" value="RIBOSE-5-PHOSPHATE ISOMERASE"/>
    <property type="match status" value="1"/>
</dbReference>
<dbReference type="EC" id="5.3.1.6" evidence="2"/>
<dbReference type="SUPFAM" id="SSF100950">
    <property type="entry name" value="NagB/RpiA/CoA transferase-like"/>
    <property type="match status" value="1"/>
</dbReference>
<name>A0A520MYZ0_9GAMM</name>